<evidence type="ECO:0000256" key="7">
    <source>
        <dbReference type="ARBA" id="ARBA00022660"/>
    </source>
</evidence>
<dbReference type="GO" id="GO:0006120">
    <property type="term" value="P:mitochondrial electron transport, NADH to ubiquinone"/>
    <property type="evidence" value="ECO:0007669"/>
    <property type="project" value="InterPro"/>
</dbReference>
<evidence type="ECO:0000256" key="12">
    <source>
        <dbReference type="ARBA" id="ARBA00022989"/>
    </source>
</evidence>
<dbReference type="PANTHER" id="PTHR46552">
    <property type="entry name" value="NADH-UBIQUINONE OXIDOREDUCTASE CHAIN 2"/>
    <property type="match status" value="1"/>
</dbReference>
<dbReference type="AlphaFoldDB" id="A0A8T9ZXW0"/>
<comment type="similarity">
    <text evidence="3 18">Belongs to the complex I subunit 2 family.</text>
</comment>
<dbReference type="EC" id="7.1.1.2" evidence="4 18"/>
<protein>
    <recommendedName>
        <fullName evidence="5 18">NADH-ubiquinone oxidoreductase chain 2</fullName>
        <ecNumber evidence="4 18">7.1.1.2</ecNumber>
    </recommendedName>
</protein>
<feature type="transmembrane region" description="Helical" evidence="18">
    <location>
        <begin position="92"/>
        <end position="110"/>
    </location>
</feature>
<evidence type="ECO:0000256" key="18">
    <source>
        <dbReference type="RuleBase" id="RU003403"/>
    </source>
</evidence>
<feature type="transmembrane region" description="Helical" evidence="18">
    <location>
        <begin position="7"/>
        <end position="28"/>
    </location>
</feature>
<evidence type="ECO:0000256" key="2">
    <source>
        <dbReference type="ARBA" id="ARBA00004448"/>
    </source>
</evidence>
<dbReference type="Pfam" id="PF00361">
    <property type="entry name" value="Proton_antipo_M"/>
    <property type="match status" value="1"/>
</dbReference>
<dbReference type="InterPro" id="IPR001750">
    <property type="entry name" value="ND/Mrp_TM"/>
</dbReference>
<dbReference type="InterPro" id="IPR050175">
    <property type="entry name" value="Complex_I_Subunit_2"/>
</dbReference>
<evidence type="ECO:0000256" key="17">
    <source>
        <dbReference type="ARBA" id="ARBA00049551"/>
    </source>
</evidence>
<feature type="domain" description="NADH:quinone oxidoreductase/Mrp antiporter transmembrane" evidence="19">
    <location>
        <begin position="22"/>
        <end position="280"/>
    </location>
</feature>
<feature type="transmembrane region" description="Helical" evidence="18">
    <location>
        <begin position="307"/>
        <end position="329"/>
    </location>
</feature>
<comment type="function">
    <text evidence="1">Core subunit of the mitochondrial membrane respiratory chain NADH dehydrogenase (Complex I) that is believed to belong to the minimal assembly required for catalysis. Complex I functions in the transfer of electrons from NADH to the respiratory chain. The immediate electron acceptor for the enzyme is believed to be ubiquinone.</text>
</comment>
<feature type="transmembrane region" description="Helical" evidence="18">
    <location>
        <begin position="193"/>
        <end position="212"/>
    </location>
</feature>
<keyword evidence="13 18" id="KW-0520">NAD</keyword>
<dbReference type="InterPro" id="IPR003917">
    <property type="entry name" value="NADH_UbQ_OxRdtase_chain2"/>
</dbReference>
<evidence type="ECO:0000256" key="10">
    <source>
        <dbReference type="ARBA" id="ARBA00022967"/>
    </source>
</evidence>
<proteinExistence type="inferred from homology"/>
<sequence>MNSSKLLFLMIMLMSTLIVMSSTSWIGMWMGMEINLLSFIPLISSKKNMKDSQAMMMYFLVQSISSMLFLFSILMSSMMLDTFLIPMHMKMLIMISIMIKLGTPPFHMWYPEMMSRLNWTKCLILMTWQKLAPLTVMSNLISNNWFTNFIIMITAFMGGLGGLNQTSIRKLMAYSSINHMAWMLMFMSINVMWYNYFIIYSMITIMLVLTMKNLNIYFMNQFYMNNSTMTQKIVLSTMLFSMGGLPPFMGFLPKLIVVQMMINSSLYFMMISLLLTSLITLFYYIRMITPIILYYSTMNKWINPKKLNLTLNIIFITNLFLPLILIFSFF</sequence>
<evidence type="ECO:0000256" key="4">
    <source>
        <dbReference type="ARBA" id="ARBA00012944"/>
    </source>
</evidence>
<keyword evidence="7 18" id="KW-0679">Respiratory chain</keyword>
<evidence type="ECO:0000256" key="11">
    <source>
        <dbReference type="ARBA" id="ARBA00022982"/>
    </source>
</evidence>
<keyword evidence="12 18" id="KW-1133">Transmembrane helix</keyword>
<evidence type="ECO:0000256" key="13">
    <source>
        <dbReference type="ARBA" id="ARBA00023027"/>
    </source>
</evidence>
<feature type="transmembrane region" description="Helical" evidence="18">
    <location>
        <begin position="233"/>
        <end position="252"/>
    </location>
</feature>
<comment type="subcellular location">
    <subcellularLocation>
        <location evidence="2 18">Mitochondrion inner membrane</location>
        <topology evidence="2 18">Multi-pass membrane protein</topology>
    </subcellularLocation>
</comment>
<comment type="function">
    <text evidence="18">Core subunit of the mitochondrial membrane respiratory chain NADH dehydrogenase (Complex I) which catalyzes electron transfer from NADH through the respiratory chain, using ubiquinone as an electron acceptor. Essential for the catalytic activity and assembly of complex I.</text>
</comment>
<dbReference type="GO" id="GO:0008137">
    <property type="term" value="F:NADH dehydrogenase (ubiquinone) activity"/>
    <property type="evidence" value="ECO:0007669"/>
    <property type="project" value="UniProtKB-EC"/>
</dbReference>
<keyword evidence="8 18" id="KW-0812">Transmembrane</keyword>
<dbReference type="EMBL" id="MW619683">
    <property type="protein sequence ID" value="UPL65779.1"/>
    <property type="molecule type" value="Genomic_DNA"/>
</dbReference>
<evidence type="ECO:0000259" key="19">
    <source>
        <dbReference type="Pfam" id="PF00361"/>
    </source>
</evidence>
<feature type="transmembrane region" description="Helical" evidence="18">
    <location>
        <begin position="171"/>
        <end position="187"/>
    </location>
</feature>
<dbReference type="GO" id="GO:0005743">
    <property type="term" value="C:mitochondrial inner membrane"/>
    <property type="evidence" value="ECO:0007669"/>
    <property type="project" value="UniProtKB-SubCell"/>
</dbReference>
<keyword evidence="6" id="KW-0813">Transport</keyword>
<keyword evidence="16 18" id="KW-0472">Membrane</keyword>
<evidence type="ECO:0000256" key="5">
    <source>
        <dbReference type="ARBA" id="ARBA00021008"/>
    </source>
</evidence>
<name>A0A8T9ZXW0_9HEMI</name>
<evidence type="ECO:0000256" key="6">
    <source>
        <dbReference type="ARBA" id="ARBA00022448"/>
    </source>
</evidence>
<accession>A0A8T9ZXW0</accession>
<feature type="transmembrane region" description="Helical" evidence="18">
    <location>
        <begin position="55"/>
        <end position="80"/>
    </location>
</feature>
<keyword evidence="15 18" id="KW-0496">Mitochondrion</keyword>
<evidence type="ECO:0000256" key="8">
    <source>
        <dbReference type="ARBA" id="ARBA00022692"/>
    </source>
</evidence>
<feature type="transmembrane region" description="Helical" evidence="18">
    <location>
        <begin position="145"/>
        <end position="164"/>
    </location>
</feature>
<feature type="transmembrane region" description="Helical" evidence="18">
    <location>
        <begin position="264"/>
        <end position="286"/>
    </location>
</feature>
<organism evidence="20">
    <name type="scientific">Anacestra spiniger</name>
    <dbReference type="NCBI Taxonomy" id="2813426"/>
    <lineage>
        <taxon>Eukaryota</taxon>
        <taxon>Metazoa</taxon>
        <taxon>Ecdysozoa</taxon>
        <taxon>Arthropoda</taxon>
        <taxon>Hexapoda</taxon>
        <taxon>Insecta</taxon>
        <taxon>Pterygota</taxon>
        <taxon>Neoptera</taxon>
        <taxon>Paraneoptera</taxon>
        <taxon>Hemiptera</taxon>
        <taxon>Heteroptera</taxon>
        <taxon>Panheteroptera</taxon>
        <taxon>Pentatomomorpha</taxon>
        <taxon>Coreoidea</taxon>
        <taxon>Alydidae</taxon>
        <taxon>Anacestra</taxon>
    </lineage>
</organism>
<evidence type="ECO:0000256" key="16">
    <source>
        <dbReference type="ARBA" id="ARBA00023136"/>
    </source>
</evidence>
<keyword evidence="9 18" id="KW-0999">Mitochondrion inner membrane</keyword>
<reference evidence="20" key="1">
    <citation type="journal article" date="2022" name="Cladistics">
        <title>Diversification of the phytophagous lineages of true bugs (Insecta: Hemiptera: Heteroptera) shortly after that of the flowering plants.</title>
        <authorList>
            <person name="Ye F."/>
            <person name="Kment P."/>
            <person name="Redei D."/>
            <person name="Luo J.Y."/>
            <person name="Wang Y.H."/>
            <person name="Kuechler S.M."/>
            <person name="Zhang W.W."/>
            <person name="Chen P.P."/>
            <person name="Wu H.Y."/>
            <person name="Wu Y.Z."/>
            <person name="Sun X.Y."/>
            <person name="Ding L."/>
            <person name="Wang Y.R."/>
            <person name="Xie Q."/>
        </authorList>
    </citation>
    <scope>NUCLEOTIDE SEQUENCE</scope>
</reference>
<comment type="catalytic activity">
    <reaction evidence="17 18">
        <text>a ubiquinone + NADH + 5 H(+)(in) = a ubiquinol + NAD(+) + 4 H(+)(out)</text>
        <dbReference type="Rhea" id="RHEA:29091"/>
        <dbReference type="Rhea" id="RHEA-COMP:9565"/>
        <dbReference type="Rhea" id="RHEA-COMP:9566"/>
        <dbReference type="ChEBI" id="CHEBI:15378"/>
        <dbReference type="ChEBI" id="CHEBI:16389"/>
        <dbReference type="ChEBI" id="CHEBI:17976"/>
        <dbReference type="ChEBI" id="CHEBI:57540"/>
        <dbReference type="ChEBI" id="CHEBI:57945"/>
        <dbReference type="EC" id="7.1.1.2"/>
    </reaction>
</comment>
<geneLocation type="mitochondrion" evidence="20"/>
<evidence type="ECO:0000256" key="9">
    <source>
        <dbReference type="ARBA" id="ARBA00022792"/>
    </source>
</evidence>
<evidence type="ECO:0000256" key="14">
    <source>
        <dbReference type="ARBA" id="ARBA00023075"/>
    </source>
</evidence>
<keyword evidence="11 18" id="KW-0249">Electron transport</keyword>
<evidence type="ECO:0000313" key="20">
    <source>
        <dbReference type="EMBL" id="UPL65779.1"/>
    </source>
</evidence>
<evidence type="ECO:0000256" key="1">
    <source>
        <dbReference type="ARBA" id="ARBA00003257"/>
    </source>
</evidence>
<evidence type="ECO:0000256" key="3">
    <source>
        <dbReference type="ARBA" id="ARBA00007012"/>
    </source>
</evidence>
<dbReference type="PANTHER" id="PTHR46552:SF1">
    <property type="entry name" value="NADH-UBIQUINONE OXIDOREDUCTASE CHAIN 2"/>
    <property type="match status" value="1"/>
</dbReference>
<keyword evidence="14 18" id="KW-0830">Ubiquinone</keyword>
<keyword evidence="10 18" id="KW-1278">Translocase</keyword>
<dbReference type="PRINTS" id="PR01436">
    <property type="entry name" value="NADHDHGNASE2"/>
</dbReference>
<evidence type="ECO:0000256" key="15">
    <source>
        <dbReference type="ARBA" id="ARBA00023128"/>
    </source>
</evidence>